<feature type="signal peptide" evidence="2">
    <location>
        <begin position="1"/>
        <end position="21"/>
    </location>
</feature>
<accession>A0A9D6V2H6</accession>
<protein>
    <submittedName>
        <fullName evidence="3">Spy/CpxP family protein refolding chaperone</fullName>
    </submittedName>
</protein>
<gene>
    <name evidence="3" type="ORF">HY912_08615</name>
</gene>
<dbReference type="EMBL" id="JACRDE010000232">
    <property type="protein sequence ID" value="MBI5249543.1"/>
    <property type="molecule type" value="Genomic_DNA"/>
</dbReference>
<feature type="chain" id="PRO_5039710715" evidence="2">
    <location>
        <begin position="22"/>
        <end position="188"/>
    </location>
</feature>
<evidence type="ECO:0000313" key="3">
    <source>
        <dbReference type="EMBL" id="MBI5249543.1"/>
    </source>
</evidence>
<reference evidence="3" key="1">
    <citation type="submission" date="2020-07" db="EMBL/GenBank/DDBJ databases">
        <title>Huge and variable diversity of episymbiotic CPR bacteria and DPANN archaea in groundwater ecosystems.</title>
        <authorList>
            <person name="He C.Y."/>
            <person name="Keren R."/>
            <person name="Whittaker M."/>
            <person name="Farag I.F."/>
            <person name="Doudna J."/>
            <person name="Cate J.H.D."/>
            <person name="Banfield J.F."/>
        </authorList>
    </citation>
    <scope>NUCLEOTIDE SEQUENCE</scope>
    <source>
        <strain evidence="3">NC_groundwater_1664_Pr3_B-0.1um_52_9</strain>
    </source>
</reference>
<dbReference type="AlphaFoldDB" id="A0A9D6V2H6"/>
<evidence type="ECO:0000256" key="2">
    <source>
        <dbReference type="SAM" id="SignalP"/>
    </source>
</evidence>
<sequence>MDKRAFLVLPLAALLTIGAFIDTSAAQEKGVPSGSSAVQAAGAMPAEAPEHLAGPGHHRPGLEAMMKKLGITDEQKKQLRSLYVGFRDKTRKARTELMALRDEKKTMMLSGKIDQQKLAQIDDQEVKLQGEVMKEKLKLKRDRLTLLTPDQLDRMADFQAERSFHAKMMKRHHPGPMHGQSGPHGEID</sequence>
<dbReference type="Proteomes" id="UP000807825">
    <property type="component" value="Unassembled WGS sequence"/>
</dbReference>
<keyword evidence="2" id="KW-0732">Signal</keyword>
<dbReference type="Gene3D" id="1.20.120.1490">
    <property type="match status" value="1"/>
</dbReference>
<feature type="region of interest" description="Disordered" evidence="1">
    <location>
        <begin position="28"/>
        <end position="61"/>
    </location>
</feature>
<name>A0A9D6V2H6_9BACT</name>
<comment type="caution">
    <text evidence="3">The sequence shown here is derived from an EMBL/GenBank/DDBJ whole genome shotgun (WGS) entry which is preliminary data.</text>
</comment>
<evidence type="ECO:0000313" key="4">
    <source>
        <dbReference type="Proteomes" id="UP000807825"/>
    </source>
</evidence>
<proteinExistence type="predicted"/>
<organism evidence="3 4">
    <name type="scientific">Desulfomonile tiedjei</name>
    <dbReference type="NCBI Taxonomy" id="2358"/>
    <lineage>
        <taxon>Bacteria</taxon>
        <taxon>Pseudomonadati</taxon>
        <taxon>Thermodesulfobacteriota</taxon>
        <taxon>Desulfomonilia</taxon>
        <taxon>Desulfomonilales</taxon>
        <taxon>Desulfomonilaceae</taxon>
        <taxon>Desulfomonile</taxon>
    </lineage>
</organism>
<evidence type="ECO:0000256" key="1">
    <source>
        <dbReference type="SAM" id="MobiDB-lite"/>
    </source>
</evidence>